<dbReference type="Proteomes" id="UP000240739">
    <property type="component" value="Unassembled WGS sequence"/>
</dbReference>
<protein>
    <submittedName>
        <fullName evidence="3">Thioredoxin</fullName>
    </submittedName>
</protein>
<feature type="domain" description="Thioredoxin" evidence="2">
    <location>
        <begin position="76"/>
        <end position="136"/>
    </location>
</feature>
<dbReference type="InterPro" id="IPR013766">
    <property type="entry name" value="Thioredoxin_domain"/>
</dbReference>
<name>A0A2T4UH35_9ACTN</name>
<evidence type="ECO:0000313" key="3">
    <source>
        <dbReference type="EMBL" id="PTL58519.1"/>
    </source>
</evidence>
<dbReference type="InterPro" id="IPR036249">
    <property type="entry name" value="Thioredoxin-like_sf"/>
</dbReference>
<comment type="caution">
    <text evidence="3">The sequence shown here is derived from an EMBL/GenBank/DDBJ whole genome shotgun (WGS) entry which is preliminary data.</text>
</comment>
<sequence>MNRTAYLAASICVLIAAAGVFLAVGGSDDPDGRSAPALSRTPPTVSVPPYGASRATPDAAVAERSGTYVEYSPAALAAADGTRLLFFHASWCTQCRALEQSIRDEGLPAGVTVLKVDYDERQDLRQRYGVTLQTTVVRVDAEGRKTGSVVPYDDPQITKVLDELA</sequence>
<evidence type="ECO:0000313" key="4">
    <source>
        <dbReference type="Proteomes" id="UP000240739"/>
    </source>
</evidence>
<evidence type="ECO:0000256" key="1">
    <source>
        <dbReference type="SAM" id="MobiDB-lite"/>
    </source>
</evidence>
<dbReference type="Pfam" id="PF00085">
    <property type="entry name" value="Thioredoxin"/>
    <property type="match status" value="1"/>
</dbReference>
<dbReference type="EMBL" id="PYYB01000001">
    <property type="protein sequence ID" value="PTL58519.1"/>
    <property type="molecule type" value="Genomic_DNA"/>
</dbReference>
<accession>A0A2T4UH35</accession>
<dbReference type="RefSeq" id="WP_107566957.1">
    <property type="nucleotide sequence ID" value="NZ_PYYB01000001.1"/>
</dbReference>
<proteinExistence type="predicted"/>
<feature type="region of interest" description="Disordered" evidence="1">
    <location>
        <begin position="31"/>
        <end position="56"/>
    </location>
</feature>
<dbReference type="CDD" id="cd02947">
    <property type="entry name" value="TRX_family"/>
    <property type="match status" value="1"/>
</dbReference>
<dbReference type="AlphaFoldDB" id="A0A2T4UH35"/>
<keyword evidence="4" id="KW-1185">Reference proteome</keyword>
<reference evidence="3 4" key="1">
    <citation type="submission" date="2018-03" db="EMBL/GenBank/DDBJ databases">
        <title>Aquarubrobacter algicola gen. nov., sp. nov., a novel actinobacterium isolated from shallow eutrophic lake during the end of cyanobacterial harmful algal blooms.</title>
        <authorList>
            <person name="Chun S.J."/>
        </authorList>
    </citation>
    <scope>NUCLEOTIDE SEQUENCE [LARGE SCALE GENOMIC DNA]</scope>
    <source>
        <strain evidence="3 4">Seoho-28</strain>
    </source>
</reference>
<evidence type="ECO:0000259" key="2">
    <source>
        <dbReference type="Pfam" id="PF00085"/>
    </source>
</evidence>
<gene>
    <name evidence="3" type="ORF">C7Y72_02030</name>
</gene>
<dbReference type="OrthoDB" id="9790194at2"/>
<organism evidence="3 4">
    <name type="scientific">Paraconexibacter algicola</name>
    <dbReference type="NCBI Taxonomy" id="2133960"/>
    <lineage>
        <taxon>Bacteria</taxon>
        <taxon>Bacillati</taxon>
        <taxon>Actinomycetota</taxon>
        <taxon>Thermoleophilia</taxon>
        <taxon>Solirubrobacterales</taxon>
        <taxon>Paraconexibacteraceae</taxon>
        <taxon>Paraconexibacter</taxon>
    </lineage>
</organism>
<dbReference type="SUPFAM" id="SSF52833">
    <property type="entry name" value="Thioredoxin-like"/>
    <property type="match status" value="1"/>
</dbReference>
<dbReference type="Gene3D" id="3.40.30.10">
    <property type="entry name" value="Glutaredoxin"/>
    <property type="match status" value="1"/>
</dbReference>